<protein>
    <submittedName>
        <fullName evidence="1">Uncharacterized protein</fullName>
    </submittedName>
</protein>
<comment type="caution">
    <text evidence="1">The sequence shown here is derived from an EMBL/GenBank/DDBJ whole genome shotgun (WGS) entry which is preliminary data.</text>
</comment>
<keyword evidence="2" id="KW-1185">Reference proteome</keyword>
<accession>A0A5S3N0M3</accession>
<evidence type="ECO:0000313" key="1">
    <source>
        <dbReference type="EMBL" id="TMM28828.1"/>
    </source>
</evidence>
<dbReference type="OrthoDB" id="1144758at2"/>
<reference evidence="1 2" key="1">
    <citation type="submission" date="2019-05" db="EMBL/GenBank/DDBJ databases">
        <title>Polaribacter aestuariivivens sp. nov., isolated from a tidal flat.</title>
        <authorList>
            <person name="Yoon J.-H."/>
        </authorList>
    </citation>
    <scope>NUCLEOTIDE SEQUENCE [LARGE SCALE GENOMIC DNA]</scope>
    <source>
        <strain evidence="1 2">DBTF-3</strain>
    </source>
</reference>
<dbReference type="EMBL" id="VANR01000007">
    <property type="protein sequence ID" value="TMM28828.1"/>
    <property type="molecule type" value="Genomic_DNA"/>
</dbReference>
<dbReference type="Proteomes" id="UP000307140">
    <property type="component" value="Unassembled WGS sequence"/>
</dbReference>
<proteinExistence type="predicted"/>
<dbReference type="RefSeq" id="WP_138537256.1">
    <property type="nucleotide sequence ID" value="NZ_VANR01000007.1"/>
</dbReference>
<name>A0A5S3N0M3_9FLAO</name>
<gene>
    <name evidence="1" type="ORF">FDT66_13055</name>
</gene>
<evidence type="ECO:0000313" key="2">
    <source>
        <dbReference type="Proteomes" id="UP000307140"/>
    </source>
</evidence>
<dbReference type="AlphaFoldDB" id="A0A5S3N0M3"/>
<sequence length="105" mass="11939">MNNETLQAPETKSEKVNQQLKLIEGKFTKREALSIINNVVDVKINFHKLQRLSKTEGNINDACKYDNSRITELIDDKADIKAFLMALQTNECNIKISSTINITVE</sequence>
<organism evidence="1 2">
    <name type="scientific">Polaribacter aestuariivivens</name>
    <dbReference type="NCBI Taxonomy" id="2304626"/>
    <lineage>
        <taxon>Bacteria</taxon>
        <taxon>Pseudomonadati</taxon>
        <taxon>Bacteroidota</taxon>
        <taxon>Flavobacteriia</taxon>
        <taxon>Flavobacteriales</taxon>
        <taxon>Flavobacteriaceae</taxon>
    </lineage>
</organism>